<dbReference type="EMBL" id="JBHFAB010000002">
    <property type="protein sequence ID" value="MFC1415802.1"/>
    <property type="molecule type" value="Genomic_DNA"/>
</dbReference>
<dbReference type="InterPro" id="IPR010982">
    <property type="entry name" value="Lambda_DNA-bd_dom_sf"/>
</dbReference>
<keyword evidence="3" id="KW-1185">Reference proteome</keyword>
<reference evidence="2 3" key="1">
    <citation type="submission" date="2024-09" db="EMBL/GenBank/DDBJ databases">
        <authorList>
            <person name="Lee S.D."/>
        </authorList>
    </citation>
    <scope>NUCLEOTIDE SEQUENCE [LARGE SCALE GENOMIC DNA]</scope>
    <source>
        <strain evidence="2 3">N8-3</strain>
    </source>
</reference>
<dbReference type="Proteomes" id="UP001592531">
    <property type="component" value="Unassembled WGS sequence"/>
</dbReference>
<feature type="domain" description="HTH cro/C1-type" evidence="1">
    <location>
        <begin position="13"/>
        <end position="69"/>
    </location>
</feature>
<sequence length="264" mass="28750">MQGDADFTIGKRIKFYRERLGMKQRTFGELVGKSANWAYKVENDLLPIDRLSVIIDVARALKVRDLSDLTGGVFSGAVSGPHDQHEAVPAIRAALSMPTSLLSAGLDDLDPGSFGEGVADAWRVYETEEKDRYAEVGNRLPTLLRQGYATLRRAGAQKEVQQVTREMLDLYGLHQLWLRRVGEPVLARVVADRGVVLADGVGEPALLAVPTWNLACVLTSTGQVGDCVDLVRETIARCAPGDDATPEHLSAIGARGRRTSRSRS</sequence>
<dbReference type="InterPro" id="IPR001387">
    <property type="entry name" value="Cro/C1-type_HTH"/>
</dbReference>
<dbReference type="RefSeq" id="WP_380532371.1">
    <property type="nucleotide sequence ID" value="NZ_JBHFAB010000002.1"/>
</dbReference>
<evidence type="ECO:0000259" key="1">
    <source>
        <dbReference type="PROSITE" id="PS50943"/>
    </source>
</evidence>
<protein>
    <submittedName>
        <fullName evidence="2">Helix-turn-helix domain-containing protein</fullName>
    </submittedName>
</protein>
<evidence type="ECO:0000313" key="3">
    <source>
        <dbReference type="Proteomes" id="UP001592531"/>
    </source>
</evidence>
<organism evidence="2 3">
    <name type="scientific">Streptacidiphilus cavernicola</name>
    <dbReference type="NCBI Taxonomy" id="3342716"/>
    <lineage>
        <taxon>Bacteria</taxon>
        <taxon>Bacillati</taxon>
        <taxon>Actinomycetota</taxon>
        <taxon>Actinomycetes</taxon>
        <taxon>Kitasatosporales</taxon>
        <taxon>Streptomycetaceae</taxon>
        <taxon>Streptacidiphilus</taxon>
    </lineage>
</organism>
<dbReference type="SUPFAM" id="SSF47413">
    <property type="entry name" value="lambda repressor-like DNA-binding domains"/>
    <property type="match status" value="1"/>
</dbReference>
<evidence type="ECO:0000313" key="2">
    <source>
        <dbReference type="EMBL" id="MFC1415802.1"/>
    </source>
</evidence>
<comment type="caution">
    <text evidence="2">The sequence shown here is derived from an EMBL/GenBank/DDBJ whole genome shotgun (WGS) entry which is preliminary data.</text>
</comment>
<proteinExistence type="predicted"/>
<name>A0ABV6VQ18_9ACTN</name>
<accession>A0ABV6VQ18</accession>
<dbReference type="PROSITE" id="PS50943">
    <property type="entry name" value="HTH_CROC1"/>
    <property type="match status" value="1"/>
</dbReference>
<dbReference type="CDD" id="cd00093">
    <property type="entry name" value="HTH_XRE"/>
    <property type="match status" value="1"/>
</dbReference>
<dbReference type="Gene3D" id="1.10.260.40">
    <property type="entry name" value="lambda repressor-like DNA-binding domains"/>
    <property type="match status" value="1"/>
</dbReference>
<gene>
    <name evidence="2" type="ORF">ACEZDE_03955</name>
</gene>